<gene>
    <name evidence="1" type="ORF">HK099_006458</name>
</gene>
<evidence type="ECO:0000313" key="1">
    <source>
        <dbReference type="EMBL" id="KAJ3215200.1"/>
    </source>
</evidence>
<protein>
    <submittedName>
        <fullName evidence="1">Uncharacterized protein</fullName>
    </submittedName>
</protein>
<dbReference type="AlphaFoldDB" id="A0AAD5XY78"/>
<name>A0AAD5XY78_9FUNG</name>
<organism evidence="1 2">
    <name type="scientific">Clydaea vesicula</name>
    <dbReference type="NCBI Taxonomy" id="447962"/>
    <lineage>
        <taxon>Eukaryota</taxon>
        <taxon>Fungi</taxon>
        <taxon>Fungi incertae sedis</taxon>
        <taxon>Chytridiomycota</taxon>
        <taxon>Chytridiomycota incertae sedis</taxon>
        <taxon>Chytridiomycetes</taxon>
        <taxon>Lobulomycetales</taxon>
        <taxon>Lobulomycetaceae</taxon>
        <taxon>Clydaea</taxon>
    </lineage>
</organism>
<evidence type="ECO:0000313" key="2">
    <source>
        <dbReference type="Proteomes" id="UP001211065"/>
    </source>
</evidence>
<feature type="non-terminal residue" evidence="1">
    <location>
        <position position="1"/>
    </location>
</feature>
<accession>A0AAD5XY78</accession>
<dbReference type="Proteomes" id="UP001211065">
    <property type="component" value="Unassembled WGS sequence"/>
</dbReference>
<dbReference type="EMBL" id="JADGJW010000559">
    <property type="protein sequence ID" value="KAJ3215200.1"/>
    <property type="molecule type" value="Genomic_DNA"/>
</dbReference>
<comment type="caution">
    <text evidence="1">The sequence shown here is derived from an EMBL/GenBank/DDBJ whole genome shotgun (WGS) entry which is preliminary data.</text>
</comment>
<keyword evidence="2" id="KW-1185">Reference proteome</keyword>
<reference evidence="1" key="1">
    <citation type="submission" date="2020-05" db="EMBL/GenBank/DDBJ databases">
        <title>Phylogenomic resolution of chytrid fungi.</title>
        <authorList>
            <person name="Stajich J.E."/>
            <person name="Amses K."/>
            <person name="Simmons R."/>
            <person name="Seto K."/>
            <person name="Myers J."/>
            <person name="Bonds A."/>
            <person name="Quandt C.A."/>
            <person name="Barry K."/>
            <person name="Liu P."/>
            <person name="Grigoriev I."/>
            <person name="Longcore J.E."/>
            <person name="James T.Y."/>
        </authorList>
    </citation>
    <scope>NUCLEOTIDE SEQUENCE</scope>
    <source>
        <strain evidence="1">JEL0476</strain>
    </source>
</reference>
<proteinExistence type="predicted"/>
<sequence length="398" mass="45101">FQPPKKVSTDYSHKNGKKISIDINEDKLINLKISGYEFGNSTSNVCCLVLQDWGCPASEMFELIQPLVNNGVKLILFDFYSDIFKFSSTNNVGELILSFYRTVDTIYKPEYIIAQGLTCCWVVEAKNQGYINNKLEPKKKNLHFLMLSPINDFKDYIKGVCKDSDVSNNEKVISGFTEKLGSNILCMISKSFKTDIGMLLLIHGGTSFEQSIASVISNSYVGLGTVKLVEVENVTNEFFSGNNQVIEKVVQYFRKTYVKEKSLMGIDSKRSTDGNYYQTTNSKVGETAKVRPRSGYSKQSLNIVRPFDVNGSELIEEKNEELMETSFNNSIMVGGMATNQTNKFSNEEEEYNLYYNEDFSPTLDRVQLKNDKSISLDSLINELQVELKNEKKESNYSL</sequence>